<keyword evidence="8 9" id="KW-0472">Membrane</keyword>
<dbReference type="GO" id="GO:0015190">
    <property type="term" value="F:L-leucine transmembrane transporter activity"/>
    <property type="evidence" value="ECO:0007669"/>
    <property type="project" value="TreeGrafter"/>
</dbReference>
<proteinExistence type="inferred from homology"/>
<name>A0A2Z5Y0K4_9ENTE</name>
<feature type="transmembrane region" description="Helical" evidence="9">
    <location>
        <begin position="12"/>
        <end position="33"/>
    </location>
</feature>
<feature type="transmembrane region" description="Helical" evidence="9">
    <location>
        <begin position="39"/>
        <end position="62"/>
    </location>
</feature>
<feature type="transmembrane region" description="Helical" evidence="9">
    <location>
        <begin position="239"/>
        <end position="264"/>
    </location>
</feature>
<keyword evidence="5 9" id="KW-0812">Transmembrane</keyword>
<feature type="transmembrane region" description="Helical" evidence="9">
    <location>
        <begin position="284"/>
        <end position="306"/>
    </location>
</feature>
<keyword evidence="7 9" id="KW-1133">Transmembrane helix</keyword>
<feature type="transmembrane region" description="Helical" evidence="9">
    <location>
        <begin position="318"/>
        <end position="343"/>
    </location>
</feature>
<dbReference type="Gene3D" id="1.20.1740.10">
    <property type="entry name" value="Amino acid/polyamine transporter I"/>
    <property type="match status" value="1"/>
</dbReference>
<dbReference type="Pfam" id="PF05525">
    <property type="entry name" value="Branch_AA_trans"/>
    <property type="match status" value="1"/>
</dbReference>
<evidence type="ECO:0000256" key="2">
    <source>
        <dbReference type="ARBA" id="ARBA00008540"/>
    </source>
</evidence>
<evidence type="ECO:0000313" key="11">
    <source>
        <dbReference type="Proteomes" id="UP000269226"/>
    </source>
</evidence>
<dbReference type="NCBIfam" id="TIGR00796">
    <property type="entry name" value="livcs"/>
    <property type="match status" value="1"/>
</dbReference>
<evidence type="ECO:0000256" key="7">
    <source>
        <dbReference type="ARBA" id="ARBA00022989"/>
    </source>
</evidence>
<dbReference type="GO" id="GO:0015820">
    <property type="term" value="P:L-leucine transport"/>
    <property type="evidence" value="ECO:0007669"/>
    <property type="project" value="TreeGrafter"/>
</dbReference>
<dbReference type="AlphaFoldDB" id="A0A2Z5Y0K4"/>
<dbReference type="GO" id="GO:0015818">
    <property type="term" value="P:isoleucine transport"/>
    <property type="evidence" value="ECO:0007669"/>
    <property type="project" value="TreeGrafter"/>
</dbReference>
<evidence type="ECO:0000313" key="10">
    <source>
        <dbReference type="EMBL" id="BBC60320.1"/>
    </source>
</evidence>
<evidence type="ECO:0000256" key="5">
    <source>
        <dbReference type="ARBA" id="ARBA00022692"/>
    </source>
</evidence>
<dbReference type="PANTHER" id="PTHR30588">
    <property type="entry name" value="BRANCHED-CHAIN AMINO ACID TRANSPORT SYSTEM 2 CARRIER PROTEIN"/>
    <property type="match status" value="1"/>
</dbReference>
<gene>
    <name evidence="10" type="ORF">DAT561_0152</name>
</gene>
<keyword evidence="4" id="KW-1003">Cell membrane</keyword>
<dbReference type="GO" id="GO:0005886">
    <property type="term" value="C:plasma membrane"/>
    <property type="evidence" value="ECO:0007669"/>
    <property type="project" value="UniProtKB-SubCell"/>
</dbReference>
<accession>A0A2Z5Y0K4</accession>
<feature type="transmembrane region" description="Helical" evidence="9">
    <location>
        <begin position="416"/>
        <end position="444"/>
    </location>
</feature>
<reference evidence="10 11" key="1">
    <citation type="submission" date="2018-01" db="EMBL/GenBank/DDBJ databases">
        <title>Whole genome sequence of Melissococcus plutonius DAT561.</title>
        <authorList>
            <person name="Okumura K."/>
            <person name="Takamatsu D."/>
            <person name="Okura M."/>
        </authorList>
    </citation>
    <scope>NUCLEOTIDE SEQUENCE [LARGE SCALE GENOMIC DNA]</scope>
    <source>
        <strain evidence="10 11">DAT561</strain>
    </source>
</reference>
<dbReference type="RefSeq" id="WP_014372909.1">
    <property type="nucleotide sequence ID" value="NZ_AP018492.1"/>
</dbReference>
<feature type="transmembrane region" description="Helical" evidence="9">
    <location>
        <begin position="152"/>
        <end position="171"/>
    </location>
</feature>
<evidence type="ECO:0000256" key="4">
    <source>
        <dbReference type="ARBA" id="ARBA00022475"/>
    </source>
</evidence>
<evidence type="ECO:0000256" key="1">
    <source>
        <dbReference type="ARBA" id="ARBA00004651"/>
    </source>
</evidence>
<feature type="transmembrane region" description="Helical" evidence="9">
    <location>
        <begin position="120"/>
        <end position="140"/>
    </location>
</feature>
<feature type="transmembrane region" description="Helical" evidence="9">
    <location>
        <begin position="199"/>
        <end position="218"/>
    </location>
</feature>
<organism evidence="10 11">
    <name type="scientific">Melissococcus plutonius</name>
    <dbReference type="NCBI Taxonomy" id="33970"/>
    <lineage>
        <taxon>Bacteria</taxon>
        <taxon>Bacillati</taxon>
        <taxon>Bacillota</taxon>
        <taxon>Bacilli</taxon>
        <taxon>Lactobacillales</taxon>
        <taxon>Enterococcaceae</taxon>
        <taxon>Melissococcus</taxon>
    </lineage>
</organism>
<evidence type="ECO:0000256" key="9">
    <source>
        <dbReference type="RuleBase" id="RU362122"/>
    </source>
</evidence>
<dbReference type="PANTHER" id="PTHR30588:SF0">
    <property type="entry name" value="BRANCHED-CHAIN AMINO ACID PERMEASE BRNQ"/>
    <property type="match status" value="1"/>
</dbReference>
<feature type="transmembrane region" description="Helical" evidence="9">
    <location>
        <begin position="349"/>
        <end position="370"/>
    </location>
</feature>
<dbReference type="Proteomes" id="UP000269226">
    <property type="component" value="Chromosome"/>
</dbReference>
<dbReference type="GO" id="GO:0005304">
    <property type="term" value="F:L-valine transmembrane transporter activity"/>
    <property type="evidence" value="ECO:0007669"/>
    <property type="project" value="TreeGrafter"/>
</dbReference>
<protein>
    <recommendedName>
        <fullName evidence="9">Branched-chain amino acid transport system carrier protein</fullName>
    </recommendedName>
</protein>
<evidence type="ECO:0000256" key="8">
    <source>
        <dbReference type="ARBA" id="ARBA00023136"/>
    </source>
</evidence>
<dbReference type="InterPro" id="IPR004685">
    <property type="entry name" value="Brnchd-chn_aa_trnsp_Livcs"/>
</dbReference>
<dbReference type="GeneID" id="57042719"/>
<evidence type="ECO:0000256" key="3">
    <source>
        <dbReference type="ARBA" id="ARBA00022448"/>
    </source>
</evidence>
<evidence type="ECO:0000256" key="6">
    <source>
        <dbReference type="ARBA" id="ARBA00022970"/>
    </source>
</evidence>
<keyword evidence="6 9" id="KW-0029">Amino-acid transport</keyword>
<comment type="subcellular location">
    <subcellularLocation>
        <location evidence="1 9">Cell membrane</location>
        <topology evidence="1 9">Multi-pass membrane protein</topology>
    </subcellularLocation>
</comment>
<dbReference type="GO" id="GO:0015188">
    <property type="term" value="F:L-isoleucine transmembrane transporter activity"/>
    <property type="evidence" value="ECO:0007669"/>
    <property type="project" value="TreeGrafter"/>
</dbReference>
<dbReference type="EMBL" id="AP018492">
    <property type="protein sequence ID" value="BBC60320.1"/>
    <property type="molecule type" value="Genomic_DNA"/>
</dbReference>
<feature type="transmembrane region" description="Helical" evidence="9">
    <location>
        <begin position="377"/>
        <end position="396"/>
    </location>
</feature>
<feature type="transmembrane region" description="Helical" evidence="9">
    <location>
        <begin position="82"/>
        <end position="100"/>
    </location>
</feature>
<keyword evidence="3 9" id="KW-0813">Transport</keyword>
<comment type="function">
    <text evidence="9">Component of the transport system for branched-chain amino acids.</text>
</comment>
<sequence length="456" mass="50467">MKKKLIWKDYLYIGSMLFGLFFGAGNLIFPVHLGQEAGAHVFVANLGFIITGVGLPFLGIIVMGISRSDSLIELADRIHHSYALIFTFLLTLTIGPLFAIPRLATTSFEIGFSSFFPKDSHPVILAVFSAMFFLLSWFFSKTPSKLLDYIGKVLNPLFLFFLAILLILAFIHPMGNITSAPIGEAYKQGAFFKGFTDGYNTLDALNSFLFAVVIISAIRRMGITESKEIAKDTIKSGTITVILMSIIYTLLAYVGTMSIGRFPISSNGGIALTQIATYYLGKGGLILLTLIVTLACLKTAIGLITACSETFMQIFPKFSYKFFITFISIFACLFANIGLTNIIQFASPVLMFLCPLTITLMLLVVCGPFFNNRKEVYQITTFFTFLAAFLDMLNHMPSVIKENNLVAPILQSASKYLPLFSTGMGWIVPAIVGFILGLLWVKIFQNKKLIFKKMVK</sequence>
<comment type="similarity">
    <text evidence="2 9">Belongs to the branched chain amino acid transporter family.</text>
</comment>